<sequence>MSARVDQEVRALFEDAGGEGACVPAPSHRLCVALRRRLGDDGEVVSPERGLYALRDEWERLDPTQRSLSLMRGLQQLHPSWVFCGPSASLAFGADVSYALQRPLHVMAPGTSWPARTERVHYHGIRLSSYGGVDEEPVMRSGVLVTPLARTTLDSLRWMDFREGMVVADMAVRGRTGRREALEGYFHSREGTCRGVPAALRTLAHADDRSESGGESIARAVMIEQGYMLPELQVSVPDPLHPGRTFRVDFVWVRADGRVIVGECDGVRKLLDLSMTAGRSPEEALLDQRRREGLITSYDVSVMRFTYEEAAGVDELVRKLELYGVPKVGSPLAISGRMPMPDWGKLLRR</sequence>
<keyword evidence="2" id="KW-1185">Reference proteome</keyword>
<dbReference type="RefSeq" id="WP_204793984.1">
    <property type="nucleotide sequence ID" value="NZ_JACSNQ010000030.1"/>
</dbReference>
<reference evidence="1 2" key="1">
    <citation type="journal article" date="2021" name="Sci. Rep.">
        <title>The distribution of antibiotic resistance genes in chicken gut microbiota commensals.</title>
        <authorList>
            <person name="Juricova H."/>
            <person name="Matiasovicova J."/>
            <person name="Kubasova T."/>
            <person name="Cejkova D."/>
            <person name="Rychlik I."/>
        </authorList>
    </citation>
    <scope>NUCLEOTIDE SEQUENCE [LARGE SCALE GENOMIC DNA]</scope>
    <source>
        <strain evidence="1 2">An794</strain>
    </source>
</reference>
<gene>
    <name evidence="1" type="ORF">H9X80_08875</name>
</gene>
<dbReference type="Proteomes" id="UP000712527">
    <property type="component" value="Unassembled WGS sequence"/>
</dbReference>
<protein>
    <recommendedName>
        <fullName evidence="3">DUF559 domain-containing protein</fullName>
    </recommendedName>
</protein>
<evidence type="ECO:0008006" key="3">
    <source>
        <dbReference type="Google" id="ProtNLM"/>
    </source>
</evidence>
<evidence type="ECO:0000313" key="1">
    <source>
        <dbReference type="EMBL" id="MBM6775649.1"/>
    </source>
</evidence>
<name>A0ABS2F3S7_9ACTN</name>
<organism evidence="1 2">
    <name type="scientific">Olsenella profusa</name>
    <dbReference type="NCBI Taxonomy" id="138595"/>
    <lineage>
        <taxon>Bacteria</taxon>
        <taxon>Bacillati</taxon>
        <taxon>Actinomycetota</taxon>
        <taxon>Coriobacteriia</taxon>
        <taxon>Coriobacteriales</taxon>
        <taxon>Atopobiaceae</taxon>
        <taxon>Olsenella</taxon>
    </lineage>
</organism>
<dbReference type="EMBL" id="JACSNQ010000030">
    <property type="protein sequence ID" value="MBM6775649.1"/>
    <property type="molecule type" value="Genomic_DNA"/>
</dbReference>
<evidence type="ECO:0000313" key="2">
    <source>
        <dbReference type="Proteomes" id="UP000712527"/>
    </source>
</evidence>
<accession>A0ABS2F3S7</accession>
<comment type="caution">
    <text evidence="1">The sequence shown here is derived from an EMBL/GenBank/DDBJ whole genome shotgun (WGS) entry which is preliminary data.</text>
</comment>
<proteinExistence type="predicted"/>